<keyword evidence="3" id="KW-1185">Reference proteome</keyword>
<dbReference type="EMBL" id="JAEHFX010000007">
    <property type="protein sequence ID" value="MBK0404106.1"/>
    <property type="molecule type" value="Genomic_DNA"/>
</dbReference>
<name>A0ABS1C4J5_9BACT</name>
<dbReference type="Proteomes" id="UP000644147">
    <property type="component" value="Unassembled WGS sequence"/>
</dbReference>
<dbReference type="RefSeq" id="WP_200506944.1">
    <property type="nucleotide sequence ID" value="NZ_JAEHFX010000007.1"/>
</dbReference>
<evidence type="ECO:0000313" key="3">
    <source>
        <dbReference type="Proteomes" id="UP000644147"/>
    </source>
</evidence>
<accession>A0ABS1C4J5</accession>
<gene>
    <name evidence="2" type="ORF">I5M27_14010</name>
</gene>
<proteinExistence type="predicted"/>
<sequence>MKVLFITNMYPTSDYIYNGIHVKEQTDYLTSKYNLDSQIYFINGRQSAINYLKSIFSLNLFINKNKFDVIHIHFGLTGLFLLFNPFIYIPTVLTIHGSDISSSKLFGLLPIITKMVTKRVNKVIILNENMYSLLSKYNYKLIQIPCGINIKQFNIKRANNPISFTIGFPGDKRRPEKNFSLFEKIVKELRNTHTNIEIIEFHNFTRQEVIDNLSKLDCLLMTSFREGSPQIVKEAMAAGVPIISTKVGDVEKLLENVENCSVINNFDHTEFLEELLKLYALDYNERITNGYLKLESLSLDQDSVTEAIYSLYQTINK</sequence>
<dbReference type="PANTHER" id="PTHR12526">
    <property type="entry name" value="GLYCOSYLTRANSFERASE"/>
    <property type="match status" value="1"/>
</dbReference>
<dbReference type="Pfam" id="PF13439">
    <property type="entry name" value="Glyco_transf_4"/>
    <property type="match status" value="1"/>
</dbReference>
<dbReference type="InterPro" id="IPR028098">
    <property type="entry name" value="Glyco_trans_4-like_N"/>
</dbReference>
<dbReference type="Pfam" id="PF13692">
    <property type="entry name" value="Glyco_trans_1_4"/>
    <property type="match status" value="1"/>
</dbReference>
<feature type="domain" description="Glycosyltransferase subfamily 4-like N-terminal" evidence="1">
    <location>
        <begin position="39"/>
        <end position="151"/>
    </location>
</feature>
<evidence type="ECO:0000313" key="2">
    <source>
        <dbReference type="EMBL" id="MBK0404106.1"/>
    </source>
</evidence>
<dbReference type="PANTHER" id="PTHR12526:SF608">
    <property type="entry name" value="PELF"/>
    <property type="match status" value="1"/>
</dbReference>
<reference evidence="2 3" key="1">
    <citation type="submission" date="2020-12" db="EMBL/GenBank/DDBJ databases">
        <title>Bacterial novel species Adhaeribacter sp. BT258 isolated from soil.</title>
        <authorList>
            <person name="Jung H.-Y."/>
        </authorList>
    </citation>
    <scope>NUCLEOTIDE SEQUENCE [LARGE SCALE GENOMIC DNA]</scope>
    <source>
        <strain evidence="2 3">BT258</strain>
    </source>
</reference>
<dbReference type="SUPFAM" id="SSF53756">
    <property type="entry name" value="UDP-Glycosyltransferase/glycogen phosphorylase"/>
    <property type="match status" value="1"/>
</dbReference>
<organism evidence="2 3">
    <name type="scientific">Adhaeribacter terrigena</name>
    <dbReference type="NCBI Taxonomy" id="2793070"/>
    <lineage>
        <taxon>Bacteria</taxon>
        <taxon>Pseudomonadati</taxon>
        <taxon>Bacteroidota</taxon>
        <taxon>Cytophagia</taxon>
        <taxon>Cytophagales</taxon>
        <taxon>Hymenobacteraceae</taxon>
        <taxon>Adhaeribacter</taxon>
    </lineage>
</organism>
<dbReference type="Gene3D" id="3.40.50.2000">
    <property type="entry name" value="Glycogen Phosphorylase B"/>
    <property type="match status" value="2"/>
</dbReference>
<protein>
    <submittedName>
        <fullName evidence="2">Glycosyltransferase family 4 protein</fullName>
    </submittedName>
</protein>
<dbReference type="CDD" id="cd03801">
    <property type="entry name" value="GT4_PimA-like"/>
    <property type="match status" value="1"/>
</dbReference>
<comment type="caution">
    <text evidence="2">The sequence shown here is derived from an EMBL/GenBank/DDBJ whole genome shotgun (WGS) entry which is preliminary data.</text>
</comment>
<evidence type="ECO:0000259" key="1">
    <source>
        <dbReference type="Pfam" id="PF13439"/>
    </source>
</evidence>